<dbReference type="InterPro" id="IPR004206">
    <property type="entry name" value="mRNA_triPase_Cet1"/>
</dbReference>
<dbReference type="CDD" id="cd07470">
    <property type="entry name" value="CYTH-like_mRNA_RTPase"/>
    <property type="match status" value="1"/>
</dbReference>
<evidence type="ECO:0000256" key="7">
    <source>
        <dbReference type="ARBA" id="ARBA00047740"/>
    </source>
</evidence>
<dbReference type="InterPro" id="IPR033469">
    <property type="entry name" value="CYTH-like_dom_sf"/>
</dbReference>
<dbReference type="EMBL" id="RBNI01001648">
    <property type="protein sequence ID" value="RUP50163.1"/>
    <property type="molecule type" value="Genomic_DNA"/>
</dbReference>
<dbReference type="Pfam" id="PF02940">
    <property type="entry name" value="mRNA_triPase"/>
    <property type="match status" value="1"/>
</dbReference>
<dbReference type="GO" id="GO:0004651">
    <property type="term" value="F:polynucleotide 5'-phosphatase activity"/>
    <property type="evidence" value="ECO:0007669"/>
    <property type="project" value="UniProtKB-UniRule"/>
</dbReference>
<dbReference type="GO" id="GO:0140818">
    <property type="term" value="F:mRNA 5'-triphosphate monophosphatase activity"/>
    <property type="evidence" value="ECO:0007669"/>
    <property type="project" value="UniProtKB-EC"/>
</dbReference>
<evidence type="ECO:0000256" key="6">
    <source>
        <dbReference type="ARBA" id="ARBA00023242"/>
    </source>
</evidence>
<keyword evidence="8" id="KW-0506">mRNA capping</keyword>
<comment type="cofactor">
    <cofactor evidence="1 8">
        <name>Mg(2+)</name>
        <dbReference type="ChEBI" id="CHEBI:18420"/>
    </cofactor>
</comment>
<evidence type="ECO:0000256" key="2">
    <source>
        <dbReference type="ARBA" id="ARBA00004123"/>
    </source>
</evidence>
<dbReference type="GO" id="GO:0006370">
    <property type="term" value="P:7-methylguanosine mRNA capping"/>
    <property type="evidence" value="ECO:0007669"/>
    <property type="project" value="UniProtKB-UniRule"/>
</dbReference>
<keyword evidence="4 8" id="KW-0507">mRNA processing</keyword>
<keyword evidence="12" id="KW-1185">Reference proteome</keyword>
<sequence length="398" mass="44497">MELQENHSSGESGSGSDSDSDSASTPDIELDFDSDDDEPEQTITHDDNGPPLKRPRVSDDTDTTAVTDKQKSDPQPNPEPNLEEDPFAAFDAIRNQNQMNHAPPKPTQLMSNHAPASSSSSSHAQARPWANQSGQPSRPLEPSIFNTIPTDPVARRVAEFLTEHLPRPNVEIEAKLGVLIDKQSNQRIKLAVESETVLAAGDDKWYRFESNMTMDQHSMFNKMLNEQVTRSQHRDYKGAKIQYKHTKECDRFYDVGQSKVRVTTDQATGQVVPGGIVEKVRVANLNVFSPGSAFDYRISVNVEVPVKMPTGTPLFERNKDRLSYTHQAIKFDLTQVKGAQRANGSPPDMTHELELEFVCPKDLLRDRDRTDGDRKLVEAVGVLINNVRMLNARAGRRR</sequence>
<feature type="compositionally biased region" description="Acidic residues" evidence="9">
    <location>
        <begin position="28"/>
        <end position="40"/>
    </location>
</feature>
<evidence type="ECO:0000313" key="12">
    <source>
        <dbReference type="Proteomes" id="UP000268093"/>
    </source>
</evidence>
<evidence type="ECO:0000259" key="10">
    <source>
        <dbReference type="Pfam" id="PF02940"/>
    </source>
</evidence>
<dbReference type="PANTHER" id="PTHR28118:SF1">
    <property type="entry name" value="POLYNUCLEOTIDE 5'-TRIPHOSPHATASE CTL1-RELATED"/>
    <property type="match status" value="1"/>
</dbReference>
<comment type="function">
    <text evidence="8">First step of mRNA capping. Converts the 5'-triphosphate end of a nascent mRNA chain into a diphosphate end.</text>
</comment>
<reference evidence="11 12" key="1">
    <citation type="journal article" date="2018" name="New Phytol.">
        <title>Phylogenomics of Endogonaceae and evolution of mycorrhizas within Mucoromycota.</title>
        <authorList>
            <person name="Chang Y."/>
            <person name="Desiro A."/>
            <person name="Na H."/>
            <person name="Sandor L."/>
            <person name="Lipzen A."/>
            <person name="Clum A."/>
            <person name="Barry K."/>
            <person name="Grigoriev I.V."/>
            <person name="Martin F.M."/>
            <person name="Stajich J.E."/>
            <person name="Smith M.E."/>
            <person name="Bonito G."/>
            <person name="Spatafora J.W."/>
        </authorList>
    </citation>
    <scope>NUCLEOTIDE SEQUENCE [LARGE SCALE GENOMIC DNA]</scope>
    <source>
        <strain evidence="11 12">GMNB39</strain>
    </source>
</reference>
<dbReference type="PANTHER" id="PTHR28118">
    <property type="entry name" value="POLYNUCLEOTIDE 5'-TRIPHOSPHATASE-RELATED"/>
    <property type="match status" value="1"/>
</dbReference>
<comment type="catalytic activity">
    <reaction evidence="7">
        <text>a 5'-end triphospho-ribonucleoside in mRNA + H2O = a 5'-end diphospho-ribonucleoside in mRNA + phosphate + H(+)</text>
        <dbReference type="Rhea" id="RHEA:67004"/>
        <dbReference type="Rhea" id="RHEA-COMP:17164"/>
        <dbReference type="Rhea" id="RHEA-COMP:17165"/>
        <dbReference type="ChEBI" id="CHEBI:15377"/>
        <dbReference type="ChEBI" id="CHEBI:15378"/>
        <dbReference type="ChEBI" id="CHEBI:43474"/>
        <dbReference type="ChEBI" id="CHEBI:167616"/>
        <dbReference type="ChEBI" id="CHEBI:167618"/>
        <dbReference type="EC" id="3.6.1.74"/>
    </reaction>
    <physiologicalReaction direction="left-to-right" evidence="7">
        <dbReference type="Rhea" id="RHEA:67005"/>
    </physiologicalReaction>
</comment>
<comment type="subcellular location">
    <subcellularLocation>
        <location evidence="2 8">Nucleus</location>
    </subcellularLocation>
</comment>
<dbReference type="Proteomes" id="UP000268093">
    <property type="component" value="Unassembled WGS sequence"/>
</dbReference>
<evidence type="ECO:0000256" key="8">
    <source>
        <dbReference type="RuleBase" id="RU367053"/>
    </source>
</evidence>
<comment type="subunit">
    <text evidence="8">Heterodimer. The mRNA-capping enzyme is composed of two separate chains alpha and beta, respectively a mRNA guanylyltransferase and an mRNA 5'-triphosphate monophosphatase.</text>
</comment>
<dbReference type="AlphaFoldDB" id="A0A433DH19"/>
<dbReference type="Gene3D" id="3.20.100.10">
    <property type="entry name" value="mRNA triphosphatase Cet1-like"/>
    <property type="match status" value="1"/>
</dbReference>
<comment type="similarity">
    <text evidence="3 8">Belongs to the fungal TPase family.</text>
</comment>
<proteinExistence type="inferred from homology"/>
<gene>
    <name evidence="11" type="ORF">BC936DRAFT_140133</name>
</gene>
<feature type="region of interest" description="Disordered" evidence="9">
    <location>
        <begin position="98"/>
        <end position="147"/>
    </location>
</feature>
<dbReference type="InterPro" id="IPR037009">
    <property type="entry name" value="mRNA_triPase_Cet1_sf"/>
</dbReference>
<evidence type="ECO:0000256" key="9">
    <source>
        <dbReference type="SAM" id="MobiDB-lite"/>
    </source>
</evidence>
<evidence type="ECO:0000256" key="4">
    <source>
        <dbReference type="ARBA" id="ARBA00022664"/>
    </source>
</evidence>
<keyword evidence="5 8" id="KW-0378">Hydrolase</keyword>
<dbReference type="OrthoDB" id="272147at2759"/>
<dbReference type="InterPro" id="IPR040343">
    <property type="entry name" value="Cet1/Ctl1"/>
</dbReference>
<evidence type="ECO:0000256" key="5">
    <source>
        <dbReference type="ARBA" id="ARBA00022801"/>
    </source>
</evidence>
<evidence type="ECO:0000256" key="3">
    <source>
        <dbReference type="ARBA" id="ARBA00006345"/>
    </source>
</evidence>
<feature type="region of interest" description="Disordered" evidence="9">
    <location>
        <begin position="1"/>
        <end position="84"/>
    </location>
</feature>
<dbReference type="SUPFAM" id="SSF55154">
    <property type="entry name" value="CYTH-like phosphatases"/>
    <property type="match status" value="1"/>
</dbReference>
<dbReference type="EC" id="3.6.1.74" evidence="8"/>
<protein>
    <recommendedName>
        <fullName evidence="8">mRNA-capping enzyme subunit beta</fullName>
        <ecNumber evidence="8">3.6.1.74</ecNumber>
    </recommendedName>
    <alternativeName>
        <fullName evidence="8">mRNA 5'-phosphatase</fullName>
    </alternativeName>
    <alternativeName>
        <fullName evidence="8">mRNA 5'-triphosphate monophosphatase</fullName>
    </alternativeName>
</protein>
<comment type="caution">
    <text evidence="11">The sequence shown here is derived from an EMBL/GenBank/DDBJ whole genome shotgun (WGS) entry which is preliminary data.</text>
</comment>
<dbReference type="GO" id="GO:0031533">
    <property type="term" value="C:mRNA capping enzyme complex"/>
    <property type="evidence" value="ECO:0007669"/>
    <property type="project" value="UniProtKB-UniRule"/>
</dbReference>
<organism evidence="11 12">
    <name type="scientific">Jimgerdemannia flammicorona</name>
    <dbReference type="NCBI Taxonomy" id="994334"/>
    <lineage>
        <taxon>Eukaryota</taxon>
        <taxon>Fungi</taxon>
        <taxon>Fungi incertae sedis</taxon>
        <taxon>Mucoromycota</taxon>
        <taxon>Mucoromycotina</taxon>
        <taxon>Endogonomycetes</taxon>
        <taxon>Endogonales</taxon>
        <taxon>Endogonaceae</taxon>
        <taxon>Jimgerdemannia</taxon>
    </lineage>
</organism>
<name>A0A433DH19_9FUNG</name>
<keyword evidence="6 8" id="KW-0539">Nucleus</keyword>
<feature type="compositionally biased region" description="Low complexity" evidence="9">
    <location>
        <begin position="9"/>
        <end position="24"/>
    </location>
</feature>
<accession>A0A433DH19</accession>
<evidence type="ECO:0000313" key="11">
    <source>
        <dbReference type="EMBL" id="RUP50163.1"/>
    </source>
</evidence>
<feature type="domain" description="mRNA triphosphatase Cet1-like" evidence="10">
    <location>
        <begin position="151"/>
        <end position="357"/>
    </location>
</feature>
<evidence type="ECO:0000256" key="1">
    <source>
        <dbReference type="ARBA" id="ARBA00001946"/>
    </source>
</evidence>